<reference evidence="2" key="1">
    <citation type="submission" date="2019-03" db="EMBL/GenBank/DDBJ databases">
        <authorList>
            <person name="Danneels B."/>
        </authorList>
    </citation>
    <scope>NUCLEOTIDE SEQUENCE</scope>
</reference>
<accession>A0A484NV68</accession>
<evidence type="ECO:0000313" key="4">
    <source>
        <dbReference type="EMBL" id="VFR76963.1"/>
    </source>
</evidence>
<feature type="region of interest" description="Disordered" evidence="1">
    <location>
        <begin position="1"/>
        <end position="31"/>
    </location>
</feature>
<evidence type="ECO:0000313" key="3">
    <source>
        <dbReference type="EMBL" id="VFR44878.1"/>
    </source>
</evidence>
<proteinExistence type="predicted"/>
<dbReference type="EMBL" id="CAADIG010000018">
    <property type="protein sequence ID" value="VFR44878.1"/>
    <property type="molecule type" value="Genomic_DNA"/>
</dbReference>
<dbReference type="AlphaFoldDB" id="A0A484NV68"/>
<evidence type="ECO:0000313" key="2">
    <source>
        <dbReference type="EMBL" id="VFR17225.1"/>
    </source>
</evidence>
<dbReference type="EMBL" id="CAADHY010000008">
    <property type="protein sequence ID" value="VFR17225.1"/>
    <property type="molecule type" value="Genomic_DNA"/>
</dbReference>
<protein>
    <submittedName>
        <fullName evidence="2">Uncharacterized protein</fullName>
    </submittedName>
</protein>
<name>A0A484NV68_9ZZZZ</name>
<evidence type="ECO:0000256" key="1">
    <source>
        <dbReference type="SAM" id="MobiDB-lite"/>
    </source>
</evidence>
<sequence length="42" mass="5066">MTQHEGGFSPESTVRWRQGRDHMRKPRQERHCPAVIRLRPLK</sequence>
<organism evidence="2">
    <name type="scientific">plant metagenome</name>
    <dbReference type="NCBI Taxonomy" id="1297885"/>
    <lineage>
        <taxon>unclassified sequences</taxon>
        <taxon>metagenomes</taxon>
        <taxon>organismal metagenomes</taxon>
    </lineage>
</organism>
<dbReference type="EMBL" id="CAADID010000025">
    <property type="protein sequence ID" value="VFR76963.1"/>
    <property type="molecule type" value="Genomic_DNA"/>
</dbReference>
<gene>
    <name evidence="2" type="ORF">AMP9_0740</name>
    <name evidence="3" type="ORF">ANT2_0676</name>
    <name evidence="4" type="ORF">ANT3_0677</name>
</gene>